<evidence type="ECO:0000313" key="2">
    <source>
        <dbReference type="EMBL" id="CAB1417053.1"/>
    </source>
</evidence>
<gene>
    <name evidence="2" type="ORF">PLEPLA_LOCUS4854</name>
</gene>
<keyword evidence="3" id="KW-1185">Reference proteome</keyword>
<organism evidence="2 3">
    <name type="scientific">Pleuronectes platessa</name>
    <name type="common">European plaice</name>
    <dbReference type="NCBI Taxonomy" id="8262"/>
    <lineage>
        <taxon>Eukaryota</taxon>
        <taxon>Metazoa</taxon>
        <taxon>Chordata</taxon>
        <taxon>Craniata</taxon>
        <taxon>Vertebrata</taxon>
        <taxon>Euteleostomi</taxon>
        <taxon>Actinopterygii</taxon>
        <taxon>Neopterygii</taxon>
        <taxon>Teleostei</taxon>
        <taxon>Neoteleostei</taxon>
        <taxon>Acanthomorphata</taxon>
        <taxon>Carangaria</taxon>
        <taxon>Pleuronectiformes</taxon>
        <taxon>Pleuronectoidei</taxon>
        <taxon>Pleuronectidae</taxon>
        <taxon>Pleuronectes</taxon>
    </lineage>
</organism>
<comment type="caution">
    <text evidence="2">The sequence shown here is derived from an EMBL/GenBank/DDBJ whole genome shotgun (WGS) entry which is preliminary data.</text>
</comment>
<protein>
    <submittedName>
        <fullName evidence="2">Uncharacterized protein</fullName>
    </submittedName>
</protein>
<dbReference type="EMBL" id="CADEAL010000241">
    <property type="protein sequence ID" value="CAB1417053.1"/>
    <property type="molecule type" value="Genomic_DNA"/>
</dbReference>
<evidence type="ECO:0000256" key="1">
    <source>
        <dbReference type="SAM" id="MobiDB-lite"/>
    </source>
</evidence>
<feature type="compositionally biased region" description="Polar residues" evidence="1">
    <location>
        <begin position="297"/>
        <end position="315"/>
    </location>
</feature>
<sequence>MSVQLKTLGHIPSYQERLLTTHPPWPVLAEMNQSGWAVAISLPLKTAANRSSGSRREKAAWETGLKFTEEKKASKATLQPVPTEPLPRAAVRHQQTLCISLLCVHGQDLRTKSSVATTTLRIICVHMRREGGGPCSCRPSTAEGYVRAGVTGMMRCSGGEMVSNVVAPECGGDAMFVRGFEDYIRKDECFPSHTSPVTHSFSSLSEQNALSTWQFKSAHSAGSRRGARLSSPGERAHKALGSCVCAATAERGDAREERLLSCCSRGIASRRGAALRLDAGAHGEKLNTQRKDAEPSGSRSCSLTSSAQHRSSVLL</sequence>
<dbReference type="AlphaFoldDB" id="A0A9N7TRK4"/>
<accession>A0A9N7TRK4</accession>
<evidence type="ECO:0000313" key="3">
    <source>
        <dbReference type="Proteomes" id="UP001153269"/>
    </source>
</evidence>
<name>A0A9N7TRK4_PLEPL</name>
<feature type="compositionally biased region" description="Basic and acidic residues" evidence="1">
    <location>
        <begin position="281"/>
        <end position="294"/>
    </location>
</feature>
<feature type="region of interest" description="Disordered" evidence="1">
    <location>
        <begin position="281"/>
        <end position="315"/>
    </location>
</feature>
<dbReference type="Proteomes" id="UP001153269">
    <property type="component" value="Unassembled WGS sequence"/>
</dbReference>
<proteinExistence type="predicted"/>
<reference evidence="2" key="1">
    <citation type="submission" date="2020-03" db="EMBL/GenBank/DDBJ databases">
        <authorList>
            <person name="Weist P."/>
        </authorList>
    </citation>
    <scope>NUCLEOTIDE SEQUENCE</scope>
</reference>